<proteinExistence type="predicted"/>
<evidence type="ECO:0000313" key="2">
    <source>
        <dbReference type="Proteomes" id="UP000799421"/>
    </source>
</evidence>
<keyword evidence="2" id="KW-1185">Reference proteome</keyword>
<feature type="non-terminal residue" evidence="1">
    <location>
        <position position="1"/>
    </location>
</feature>
<name>A0A6A7BYL5_9PEZI</name>
<evidence type="ECO:0000313" key="1">
    <source>
        <dbReference type="EMBL" id="KAF2860456.1"/>
    </source>
</evidence>
<protein>
    <submittedName>
        <fullName evidence="1">Uncharacterized protein</fullName>
    </submittedName>
</protein>
<sequence>MNVLFEVSRSQCTLFQACARLGRCVVWWVEFVTSLTVLNRPNITYNCRKQS</sequence>
<reference evidence="1" key="1">
    <citation type="journal article" date="2020" name="Stud. Mycol.">
        <title>101 Dothideomycetes genomes: a test case for predicting lifestyles and emergence of pathogens.</title>
        <authorList>
            <person name="Haridas S."/>
            <person name="Albert R."/>
            <person name="Binder M."/>
            <person name="Bloem J."/>
            <person name="Labutti K."/>
            <person name="Salamov A."/>
            <person name="Andreopoulos B."/>
            <person name="Baker S."/>
            <person name="Barry K."/>
            <person name="Bills G."/>
            <person name="Bluhm B."/>
            <person name="Cannon C."/>
            <person name="Castanera R."/>
            <person name="Culley D."/>
            <person name="Daum C."/>
            <person name="Ezra D."/>
            <person name="Gonzalez J."/>
            <person name="Henrissat B."/>
            <person name="Kuo A."/>
            <person name="Liang C."/>
            <person name="Lipzen A."/>
            <person name="Lutzoni F."/>
            <person name="Magnuson J."/>
            <person name="Mondo S."/>
            <person name="Nolan M."/>
            <person name="Ohm R."/>
            <person name="Pangilinan J."/>
            <person name="Park H.-J."/>
            <person name="Ramirez L."/>
            <person name="Alfaro M."/>
            <person name="Sun H."/>
            <person name="Tritt A."/>
            <person name="Yoshinaga Y."/>
            <person name="Zwiers L.-H."/>
            <person name="Turgeon B."/>
            <person name="Goodwin S."/>
            <person name="Spatafora J."/>
            <person name="Crous P."/>
            <person name="Grigoriev I."/>
        </authorList>
    </citation>
    <scope>NUCLEOTIDE SEQUENCE</scope>
    <source>
        <strain evidence="1">CBS 480.64</strain>
    </source>
</reference>
<gene>
    <name evidence="1" type="ORF">K470DRAFT_257898</name>
</gene>
<organism evidence="1 2">
    <name type="scientific">Piedraia hortae CBS 480.64</name>
    <dbReference type="NCBI Taxonomy" id="1314780"/>
    <lineage>
        <taxon>Eukaryota</taxon>
        <taxon>Fungi</taxon>
        <taxon>Dikarya</taxon>
        <taxon>Ascomycota</taxon>
        <taxon>Pezizomycotina</taxon>
        <taxon>Dothideomycetes</taxon>
        <taxon>Dothideomycetidae</taxon>
        <taxon>Capnodiales</taxon>
        <taxon>Piedraiaceae</taxon>
        <taxon>Piedraia</taxon>
    </lineage>
</organism>
<dbReference type="EMBL" id="MU005981">
    <property type="protein sequence ID" value="KAF2860456.1"/>
    <property type="molecule type" value="Genomic_DNA"/>
</dbReference>
<accession>A0A6A7BYL5</accession>
<dbReference type="AlphaFoldDB" id="A0A6A7BYL5"/>
<dbReference type="Proteomes" id="UP000799421">
    <property type="component" value="Unassembled WGS sequence"/>
</dbReference>